<feature type="transmembrane region" description="Helical" evidence="2">
    <location>
        <begin position="52"/>
        <end position="73"/>
    </location>
</feature>
<dbReference type="OrthoDB" id="428263at2"/>
<keyword evidence="2" id="KW-0812">Transmembrane</keyword>
<keyword evidence="4" id="KW-1185">Reference proteome</keyword>
<dbReference type="Pfam" id="PF08592">
    <property type="entry name" value="Anthrone_oxy"/>
    <property type="match status" value="1"/>
</dbReference>
<evidence type="ECO:0000256" key="2">
    <source>
        <dbReference type="SAM" id="Phobius"/>
    </source>
</evidence>
<proteinExistence type="predicted"/>
<sequence length="183" mass="19343">MRLKDVALSSATVLTGLSAGLYAAFSYAVMPALGRSDDRTFVVTMREINRAILNGWFVLIFLGSLAALIAAAVSHRRTRVLPWILGALGLYAVVLVVTMGLNVPLNDTLDAAGVPSSAAGLARVRADFEDPWVRWNNVRTVVNLVAFGLIAWAQRGSRPERASARTNAGASAGASTGSAKPSY</sequence>
<accession>A0A7K0CQT5</accession>
<dbReference type="Proteomes" id="UP000466345">
    <property type="component" value="Unassembled WGS sequence"/>
</dbReference>
<evidence type="ECO:0000313" key="4">
    <source>
        <dbReference type="Proteomes" id="UP000466345"/>
    </source>
</evidence>
<dbReference type="EMBL" id="WEGJ01000037">
    <property type="protein sequence ID" value="MQY15683.1"/>
    <property type="molecule type" value="Genomic_DNA"/>
</dbReference>
<gene>
    <name evidence="3" type="ORF">SRB5_58710</name>
</gene>
<keyword evidence="2" id="KW-0472">Membrane</keyword>
<dbReference type="AlphaFoldDB" id="A0A7K0CQT5"/>
<evidence type="ECO:0000313" key="3">
    <source>
        <dbReference type="EMBL" id="MQY15683.1"/>
    </source>
</evidence>
<evidence type="ECO:0008006" key="5">
    <source>
        <dbReference type="Google" id="ProtNLM"/>
    </source>
</evidence>
<feature type="compositionally biased region" description="Low complexity" evidence="1">
    <location>
        <begin position="164"/>
        <end position="183"/>
    </location>
</feature>
<feature type="transmembrane region" description="Helical" evidence="2">
    <location>
        <begin position="80"/>
        <end position="101"/>
    </location>
</feature>
<feature type="region of interest" description="Disordered" evidence="1">
    <location>
        <begin position="161"/>
        <end position="183"/>
    </location>
</feature>
<dbReference type="RefSeq" id="WP_153456487.1">
    <property type="nucleotide sequence ID" value="NZ_WEGJ01000037.1"/>
</dbReference>
<protein>
    <recommendedName>
        <fullName evidence="5">DUF1772 domain-containing protein</fullName>
    </recommendedName>
</protein>
<keyword evidence="2" id="KW-1133">Transmembrane helix</keyword>
<name>A0A7K0CQT5_9ACTN</name>
<reference evidence="3 4" key="1">
    <citation type="submission" date="2019-10" db="EMBL/GenBank/DDBJ databases">
        <title>Streptomyces smaragdinus sp. nov. and Streptomyces fabii sp. nov., isolated from the gut of fungus growing-termite Macrotermes natalensis.</title>
        <authorList>
            <person name="Schwitalla J."/>
            <person name="Benndorf R."/>
            <person name="Martin K."/>
            <person name="De Beer W."/>
            <person name="Kaster A.-K."/>
            <person name="Vollmers J."/>
            <person name="Poulsen M."/>
            <person name="Beemelmanns C."/>
        </authorList>
    </citation>
    <scope>NUCLEOTIDE SEQUENCE [LARGE SCALE GENOMIC DNA]</scope>
    <source>
        <strain evidence="3 4">RB5</strain>
    </source>
</reference>
<comment type="caution">
    <text evidence="3">The sequence shown here is derived from an EMBL/GenBank/DDBJ whole genome shotgun (WGS) entry which is preliminary data.</text>
</comment>
<dbReference type="InterPro" id="IPR013901">
    <property type="entry name" value="Anthrone_oxy"/>
</dbReference>
<organism evidence="3 4">
    <name type="scientific">Streptomyces smaragdinus</name>
    <dbReference type="NCBI Taxonomy" id="2585196"/>
    <lineage>
        <taxon>Bacteria</taxon>
        <taxon>Bacillati</taxon>
        <taxon>Actinomycetota</taxon>
        <taxon>Actinomycetes</taxon>
        <taxon>Kitasatosporales</taxon>
        <taxon>Streptomycetaceae</taxon>
        <taxon>Streptomyces</taxon>
    </lineage>
</organism>
<evidence type="ECO:0000256" key="1">
    <source>
        <dbReference type="SAM" id="MobiDB-lite"/>
    </source>
</evidence>